<keyword evidence="10" id="KW-1185">Reference proteome</keyword>
<evidence type="ECO:0000256" key="1">
    <source>
        <dbReference type="ARBA" id="ARBA00022741"/>
    </source>
</evidence>
<evidence type="ECO:0000256" key="6">
    <source>
        <dbReference type="PROSITE-ProRule" id="PRU00560"/>
    </source>
</evidence>
<feature type="domain" description="UvrD-like helicase ATP-binding" evidence="7">
    <location>
        <begin position="34"/>
        <end position="362"/>
    </location>
</feature>
<gene>
    <name evidence="8" type="ORF">IX91_06380</name>
    <name evidence="9" type="ORF">VITU9109_15883</name>
</gene>
<dbReference type="PANTHER" id="PTHR11070">
    <property type="entry name" value="UVRD / RECB / PCRA DNA HELICASE FAMILY MEMBER"/>
    <property type="match status" value="1"/>
</dbReference>
<dbReference type="Pfam" id="PF00580">
    <property type="entry name" value="UvrD-helicase"/>
    <property type="match status" value="1"/>
</dbReference>
<dbReference type="eggNOG" id="COG0210">
    <property type="taxonomic scope" value="Bacteria"/>
</dbReference>
<dbReference type="PATRIC" id="fig|1051646.9.peg.1251"/>
<dbReference type="SUPFAM" id="SSF52540">
    <property type="entry name" value="P-loop containing nucleoside triphosphate hydrolases"/>
    <property type="match status" value="1"/>
</dbReference>
<dbReference type="STRING" id="1051646.IX91_06380"/>
<dbReference type="GeneID" id="23444341"/>
<evidence type="ECO:0000313" key="8">
    <source>
        <dbReference type="EMBL" id="AIW13825.1"/>
    </source>
</evidence>
<keyword evidence="3 6" id="KW-0347">Helicase</keyword>
<dbReference type="InterPro" id="IPR014016">
    <property type="entry name" value="UvrD-like_ATP-bd"/>
</dbReference>
<evidence type="ECO:0000256" key="4">
    <source>
        <dbReference type="ARBA" id="ARBA00022840"/>
    </source>
</evidence>
<dbReference type="AlphaFoldDB" id="F9T1W0"/>
<organism evidence="8 11">
    <name type="scientific">Vibrio tubiashii ATCC 19109</name>
    <dbReference type="NCBI Taxonomy" id="1051646"/>
    <lineage>
        <taxon>Bacteria</taxon>
        <taxon>Pseudomonadati</taxon>
        <taxon>Pseudomonadota</taxon>
        <taxon>Gammaproteobacteria</taxon>
        <taxon>Vibrionales</taxon>
        <taxon>Vibrionaceae</taxon>
        <taxon>Vibrio</taxon>
        <taxon>Vibrio oreintalis group</taxon>
    </lineage>
</organism>
<dbReference type="EMBL" id="CP009354">
    <property type="protein sequence ID" value="AIW13825.1"/>
    <property type="molecule type" value="Genomic_DNA"/>
</dbReference>
<dbReference type="Gene3D" id="3.40.50.300">
    <property type="entry name" value="P-loop containing nucleotide triphosphate hydrolases"/>
    <property type="match status" value="2"/>
</dbReference>
<dbReference type="GO" id="GO:0016787">
    <property type="term" value="F:hydrolase activity"/>
    <property type="evidence" value="ECO:0007669"/>
    <property type="project" value="UniProtKB-UniRule"/>
</dbReference>
<keyword evidence="1 6" id="KW-0547">Nucleotide-binding</keyword>
<dbReference type="Proteomes" id="UP000003836">
    <property type="component" value="Unassembled WGS sequence"/>
</dbReference>
<dbReference type="GO" id="GO:0000725">
    <property type="term" value="P:recombinational repair"/>
    <property type="evidence" value="ECO:0007669"/>
    <property type="project" value="TreeGrafter"/>
</dbReference>
<accession>F9T1W0</accession>
<reference evidence="8 11" key="3">
    <citation type="submission" date="2014-08" db="EMBL/GenBank/DDBJ databases">
        <title>First Complete Genome Sequence of the Shellfish Pathogen Vibrio tubiashii.</title>
        <authorList>
            <person name="Richards G.P."/>
            <person name="Needleman D.S."/>
            <person name="Watson M.A."/>
            <person name="Bono J.L."/>
        </authorList>
    </citation>
    <scope>NUCLEOTIDE SEQUENCE [LARGE SCALE GENOMIC DNA]</scope>
    <source>
        <strain evidence="8 11">ATCC 19109</strain>
    </source>
</reference>
<dbReference type="RefSeq" id="WP_004743401.1">
    <property type="nucleotide sequence ID" value="NZ_AFWI01000046.1"/>
</dbReference>
<evidence type="ECO:0000313" key="10">
    <source>
        <dbReference type="Proteomes" id="UP000003836"/>
    </source>
</evidence>
<evidence type="ECO:0000259" key="7">
    <source>
        <dbReference type="PROSITE" id="PS51198"/>
    </source>
</evidence>
<dbReference type="InterPro" id="IPR027417">
    <property type="entry name" value="P-loop_NTPase"/>
</dbReference>
<keyword evidence="2 6" id="KW-0378">Hydrolase</keyword>
<feature type="binding site" evidence="6">
    <location>
        <begin position="55"/>
        <end position="62"/>
    </location>
    <ligand>
        <name>ATP</name>
        <dbReference type="ChEBI" id="CHEBI:30616"/>
    </ligand>
</feature>
<dbReference type="Proteomes" id="UP000030071">
    <property type="component" value="Chromosome 1"/>
</dbReference>
<evidence type="ECO:0000313" key="11">
    <source>
        <dbReference type="Proteomes" id="UP000030071"/>
    </source>
</evidence>
<keyword evidence="4 6" id="KW-0067">ATP-binding</keyword>
<dbReference type="GO" id="GO:0043138">
    <property type="term" value="F:3'-5' DNA helicase activity"/>
    <property type="evidence" value="ECO:0007669"/>
    <property type="project" value="TreeGrafter"/>
</dbReference>
<dbReference type="GO" id="GO:0003677">
    <property type="term" value="F:DNA binding"/>
    <property type="evidence" value="ECO:0007669"/>
    <property type="project" value="InterPro"/>
</dbReference>
<evidence type="ECO:0000256" key="2">
    <source>
        <dbReference type="ARBA" id="ARBA00022801"/>
    </source>
</evidence>
<name>F9T1W0_9VIBR</name>
<dbReference type="EMBL" id="AFWI01000046">
    <property type="protein sequence ID" value="EGU57992.1"/>
    <property type="molecule type" value="Genomic_DNA"/>
</dbReference>
<dbReference type="InterPro" id="IPR000212">
    <property type="entry name" value="DNA_helicase_UvrD/REP"/>
</dbReference>
<proteinExistence type="predicted"/>
<reference evidence="9" key="1">
    <citation type="submission" date="2011-08" db="EMBL/GenBank/DDBJ databases">
        <authorList>
            <person name="Hoffman M."/>
            <person name="Strain E.A."/>
            <person name="Brown E."/>
            <person name="Allard M.W."/>
        </authorList>
    </citation>
    <scope>NUCLEOTIDE SEQUENCE</scope>
    <source>
        <strain evidence="9">ATCC 19109</strain>
    </source>
</reference>
<evidence type="ECO:0000256" key="5">
    <source>
        <dbReference type="ARBA" id="ARBA00034923"/>
    </source>
</evidence>
<protein>
    <recommendedName>
        <fullName evidence="5">DNA 3'-5' helicase II</fullName>
    </recommendedName>
</protein>
<dbReference type="KEGG" id="vtu:IX91_06380"/>
<sequence length="739" mass="83704">MTNIRELLSCNQDLDANPFTDDDIQWVEGILGLNNGFDEHQLLVLQRLDDLDVEACPGSGKTTVLVAKLALLARYWNSKTHGICVLSMTNAAREEIQERLGETEEGQKLLSGPHFIGTIHSFFSEFLAKPYLNSKGIAIVNIDDDFCRSQRLRTLQKDNYSEVADYLVAKQVEKKTNIVTTKGEHTPDHQKAAAWLAEYEAKSLEERRYGIPSSWKITDESYNLIRVNFGKEYSLDLPEPMESLLKECIKEVAHKGIFCFSDLFVYAKALMKSSSDVFQILRKRFPLLFIDEAQDTSSSQALILYELFMSYIDDLEPVTRQRFGDANQTIYTFEPPMAADGIDPYPSSDIERLSLPVSHRFDMSVSDIACKFETHPLSPMMQGVRQDDKGGRGHCILVFNEDSRMAVIPAFAELVAKEMEELDLDLAKFRICSHIQKEKDTEVSEGNYARTIRDYFTPYIADKMTKDYQQHKALISYFRHARYLVRETKCLSSGLEKVSEGILKGCYLVSVDSEQTKGTRYAKIKSAPNKYRAIVREINDKCAKDFSNKVVDTLTNNAGITETEWPAIISIATDVIQSLLGIEEVDSSFEFLTWKGEDVPPQSSDTGDVDRTNIYRHELLPSRKKLDFKLGTIHSVKGQTHTATLLLDCTNRGPILGQLKPFFLGSKLTSEATTQQKSWLNTLYVGLTRPTHLICVAIPESHNGFRGSTLSWTEDDFQELKAKGWKVARVKECSSLEYL</sequence>
<dbReference type="PANTHER" id="PTHR11070:SF2">
    <property type="entry name" value="ATP-DEPENDENT DNA HELICASE SRS2"/>
    <property type="match status" value="1"/>
</dbReference>
<evidence type="ECO:0000256" key="3">
    <source>
        <dbReference type="ARBA" id="ARBA00022806"/>
    </source>
</evidence>
<dbReference type="PROSITE" id="PS51198">
    <property type="entry name" value="UVRD_HELICASE_ATP_BIND"/>
    <property type="match status" value="1"/>
</dbReference>
<reference evidence="9 10" key="2">
    <citation type="journal article" date="2012" name="Int. J. Syst. Evol. Microbiol.">
        <title>Vibrio caribbeanicus sp. nov., isolated from the marine sponge Scleritoderma cyanea.</title>
        <authorList>
            <person name="Hoffmann M."/>
            <person name="Monday S.R."/>
            <person name="Allard M.W."/>
            <person name="Strain E.A."/>
            <person name="Whittaker P."/>
            <person name="Naum M."/>
            <person name="McCarthy P.J."/>
            <person name="Lopez J.V."/>
            <person name="Fischer M."/>
            <person name="Brown E.W."/>
        </authorList>
    </citation>
    <scope>NUCLEOTIDE SEQUENCE [LARGE SCALE GENOMIC DNA]</scope>
    <source>
        <strain evidence="9 10">ATCC 19109</strain>
    </source>
</reference>
<dbReference type="GO" id="GO:0005524">
    <property type="term" value="F:ATP binding"/>
    <property type="evidence" value="ECO:0007669"/>
    <property type="project" value="UniProtKB-UniRule"/>
</dbReference>
<dbReference type="HOGENOM" id="CLU_004585_8_1_6"/>
<evidence type="ECO:0000313" key="9">
    <source>
        <dbReference type="EMBL" id="EGU57992.1"/>
    </source>
</evidence>